<dbReference type="InterPro" id="IPR005303">
    <property type="entry name" value="MOCOS_middle"/>
</dbReference>
<accession>A0ABS1DTD4</accession>
<dbReference type="EMBL" id="NRRU01000014">
    <property type="protein sequence ID" value="MBK1712230.1"/>
    <property type="molecule type" value="Genomic_DNA"/>
</dbReference>
<dbReference type="SUPFAM" id="SSF141673">
    <property type="entry name" value="MOSC N-terminal domain-like"/>
    <property type="match status" value="1"/>
</dbReference>
<comment type="caution">
    <text evidence="2">The sequence shown here is derived from an EMBL/GenBank/DDBJ whole genome shotgun (WGS) entry which is preliminary data.</text>
</comment>
<keyword evidence="3" id="KW-1185">Reference proteome</keyword>
<dbReference type="PROSITE" id="PS51340">
    <property type="entry name" value="MOSC"/>
    <property type="match status" value="1"/>
</dbReference>
<dbReference type="Proteomes" id="UP001041814">
    <property type="component" value="Unassembled WGS sequence"/>
</dbReference>
<gene>
    <name evidence="2" type="ORF">CKO43_05495</name>
</gene>
<evidence type="ECO:0000313" key="2">
    <source>
        <dbReference type="EMBL" id="MBK1712230.1"/>
    </source>
</evidence>
<name>A0ABS1DTD4_RUBGE</name>
<dbReference type="PANTHER" id="PTHR14237:SF19">
    <property type="entry name" value="MITOCHONDRIAL AMIDOXIME REDUCING COMPONENT 1"/>
    <property type="match status" value="1"/>
</dbReference>
<organism evidence="2 3">
    <name type="scientific">Rubrivivax gelatinosus</name>
    <name type="common">Rhodocyclus gelatinosus</name>
    <name type="synonym">Rhodopseudomonas gelatinosa</name>
    <dbReference type="NCBI Taxonomy" id="28068"/>
    <lineage>
        <taxon>Bacteria</taxon>
        <taxon>Pseudomonadati</taxon>
        <taxon>Pseudomonadota</taxon>
        <taxon>Betaproteobacteria</taxon>
        <taxon>Burkholderiales</taxon>
        <taxon>Sphaerotilaceae</taxon>
        <taxon>Rubrivivax</taxon>
    </lineage>
</organism>
<feature type="domain" description="MOSC" evidence="1">
    <location>
        <begin position="121"/>
        <end position="280"/>
    </location>
</feature>
<dbReference type="Pfam" id="PF03473">
    <property type="entry name" value="MOSC"/>
    <property type="match status" value="1"/>
</dbReference>
<dbReference type="Pfam" id="PF03476">
    <property type="entry name" value="MOSC_N"/>
    <property type="match status" value="1"/>
</dbReference>
<protein>
    <submittedName>
        <fullName evidence="2">MOSC domain-containing protein</fullName>
    </submittedName>
</protein>
<dbReference type="SUPFAM" id="SSF50800">
    <property type="entry name" value="PK beta-barrel domain-like"/>
    <property type="match status" value="1"/>
</dbReference>
<dbReference type="InterPro" id="IPR011037">
    <property type="entry name" value="Pyrv_Knase-like_insert_dom_sf"/>
</dbReference>
<dbReference type="PANTHER" id="PTHR14237">
    <property type="entry name" value="MOLYBDOPTERIN COFACTOR SULFURASE MOSC"/>
    <property type="match status" value="1"/>
</dbReference>
<sequence>MSDLDCRVSQLFVHPVKSCAGIACDEALLVETGLDLDRAWMLVGADGRMLTQRQLPRLALVRPTLRSDELVLRAPGMLALHLPIDGVDTPTRATVWDDEVAAWDLGALAAQWFADFLGQPARLLRFDPDQRRLSSARWSAGIEAENLFSDGFPILVASASSLAELNSRLAARGQPAVGMERFRPNLVLDGLEPFDEDHVDEITITTDDGPVRLKLVKPCVRCSIPNVDPASAETGTEPGATLAQFRADARMDGGITFGMNAVIVEGFGRRLRPGQAAAASWAF</sequence>
<proteinExistence type="predicted"/>
<reference evidence="2" key="2">
    <citation type="journal article" date="2020" name="Microorganisms">
        <title>Osmotic Adaptation and Compatible Solute Biosynthesis of Phototrophic Bacteria as Revealed from Genome Analyses.</title>
        <authorList>
            <person name="Imhoff J.F."/>
            <person name="Rahn T."/>
            <person name="Kunzel S."/>
            <person name="Keller A."/>
            <person name="Neulinger S.C."/>
        </authorList>
    </citation>
    <scope>NUCLEOTIDE SEQUENCE</scope>
    <source>
        <strain evidence="2">IM 151</strain>
    </source>
</reference>
<dbReference type="InterPro" id="IPR005302">
    <property type="entry name" value="MoCF_Sase_C"/>
</dbReference>
<reference evidence="2" key="1">
    <citation type="submission" date="2017-08" db="EMBL/GenBank/DDBJ databases">
        <authorList>
            <person name="Imhoff J.F."/>
            <person name="Rahn T."/>
            <person name="Kuenzel S."/>
            <person name="Neulinger S.C."/>
        </authorList>
    </citation>
    <scope>NUCLEOTIDE SEQUENCE</scope>
    <source>
        <strain evidence="2">IM 151</strain>
    </source>
</reference>
<evidence type="ECO:0000313" key="3">
    <source>
        <dbReference type="Proteomes" id="UP001041814"/>
    </source>
</evidence>
<dbReference type="RefSeq" id="WP_200378089.1">
    <property type="nucleotide sequence ID" value="NZ_NRRU01000014.1"/>
</dbReference>
<evidence type="ECO:0000259" key="1">
    <source>
        <dbReference type="PROSITE" id="PS51340"/>
    </source>
</evidence>